<reference evidence="2" key="1">
    <citation type="submission" date="2011-11" db="EMBL/GenBank/DDBJ databases">
        <authorList>
            <person name="Groom H.C.T."/>
        </authorList>
    </citation>
    <scope>NUCLEOTIDE SEQUENCE</scope>
    <source>
        <strain evidence="2">PCR amplicon 3110</strain>
        <strain evidence="3">PCR amplicon 3220_3RC</strain>
    </source>
</reference>
<dbReference type="Pfam" id="PF01140">
    <property type="entry name" value="Gag_MA"/>
    <property type="match status" value="1"/>
</dbReference>
<proteinExistence type="predicted"/>
<dbReference type="EMBL" id="JQ048949">
    <property type="protein sequence ID" value="AFA54949.1"/>
    <property type="molecule type" value="Genomic_DNA"/>
</dbReference>
<evidence type="ECO:0000313" key="3">
    <source>
        <dbReference type="EMBL" id="AFA54954.1"/>
    </source>
</evidence>
<dbReference type="SUPFAM" id="SSF47836">
    <property type="entry name" value="Retroviral matrix proteins"/>
    <property type="match status" value="1"/>
</dbReference>
<accession>H6WAZ8</accession>
<dbReference type="InterPro" id="IPR036946">
    <property type="entry name" value="G_retro_matrix_sf"/>
</dbReference>
<dbReference type="Gene3D" id="1.10.150.180">
    <property type="entry name" value="Gamma-retroviral matrix domain"/>
    <property type="match status" value="1"/>
</dbReference>
<protein>
    <submittedName>
        <fullName evidence="2">Truncated group specific antigen</fullName>
    </submittedName>
</protein>
<evidence type="ECO:0000313" key="2">
    <source>
        <dbReference type="EMBL" id="AFA54949.1"/>
    </source>
</evidence>
<feature type="domain" description="Gamma-retroviral matrix protein" evidence="1">
    <location>
        <begin position="2"/>
        <end position="34"/>
    </location>
</feature>
<dbReference type="InterPro" id="IPR000840">
    <property type="entry name" value="G_retro_matrix"/>
</dbReference>
<evidence type="ECO:0000259" key="1">
    <source>
        <dbReference type="Pfam" id="PF01140"/>
    </source>
</evidence>
<dbReference type="EMBL" id="JQ048954">
    <property type="protein sequence ID" value="AFA54954.1"/>
    <property type="molecule type" value="Genomic_DNA"/>
</dbReference>
<gene>
    <name evidence="2" type="primary">gag</name>
</gene>
<dbReference type="InterPro" id="IPR010999">
    <property type="entry name" value="Retrovr_matrix"/>
</dbReference>
<name>H6WAZ8_MULV</name>
<reference evidence="2" key="2">
    <citation type="journal article" date="2012" name="PLoS ONE">
        <title>No Evidence for Infection of UK Prostate Cancer Patients with XMRV, BK Virus, Trichomonas vaginalis or Human Papilloma Viruses.</title>
        <authorList>
            <person name="Groom H.C."/>
            <person name="Warren A.Y."/>
            <person name="Neal D.E."/>
            <person name="Bishop K.N."/>
        </authorList>
    </citation>
    <scope>NUCLEOTIDE SEQUENCE</scope>
    <source>
        <strain evidence="2">PCR amplicon 3110</strain>
        <strain evidence="3">PCR amplicon 3220_3RC</strain>
    </source>
</reference>
<organism evidence="2">
    <name type="scientific">Murine leukemia virus</name>
    <name type="common">MuLV</name>
    <dbReference type="NCBI Taxonomy" id="11786"/>
    <lineage>
        <taxon>Viruses</taxon>
        <taxon>Riboviria</taxon>
        <taxon>Pararnavirae</taxon>
        <taxon>Artverviricota</taxon>
        <taxon>Revtraviricetes</taxon>
        <taxon>Ortervirales</taxon>
        <taxon>Retroviridae</taxon>
        <taxon>Orthoretrovirinae</taxon>
        <taxon>Gammaretrovirus</taxon>
        <taxon>Gammaretrovirus murleu</taxon>
    </lineage>
</organism>
<sequence length="34" mass="3879">MGQTVTTPLSLTLQHWGDVQRIASNQSVDVRKRR</sequence>